<feature type="compositionally biased region" description="Low complexity" evidence="1">
    <location>
        <begin position="217"/>
        <end position="232"/>
    </location>
</feature>
<gene>
    <name evidence="4" type="ORF">Pfra01_002992500</name>
</gene>
<reference evidence="4" key="1">
    <citation type="submission" date="2023-04" db="EMBL/GenBank/DDBJ databases">
        <title>Phytophthora fragariaefolia NBRC 109709.</title>
        <authorList>
            <person name="Ichikawa N."/>
            <person name="Sato H."/>
            <person name="Tonouchi N."/>
        </authorList>
    </citation>
    <scope>NUCLEOTIDE SEQUENCE</scope>
    <source>
        <strain evidence="4">NBRC 109709</strain>
    </source>
</reference>
<dbReference type="EMBL" id="BSXT01018960">
    <property type="protein sequence ID" value="GMG16853.1"/>
    <property type="molecule type" value="Genomic_DNA"/>
</dbReference>
<feature type="domain" description="DUF6570" evidence="3">
    <location>
        <begin position="31"/>
        <end position="64"/>
    </location>
</feature>
<name>A0A9W6YIY1_9STRA</name>
<evidence type="ECO:0000259" key="3">
    <source>
        <dbReference type="Pfam" id="PF20209"/>
    </source>
</evidence>
<feature type="transmembrane region" description="Helical" evidence="2">
    <location>
        <begin position="314"/>
        <end position="341"/>
    </location>
</feature>
<keyword evidence="2" id="KW-1133">Transmembrane helix</keyword>
<keyword evidence="2" id="KW-0812">Transmembrane</keyword>
<keyword evidence="2" id="KW-0472">Membrane</keyword>
<dbReference type="Proteomes" id="UP001165121">
    <property type="component" value="Unassembled WGS sequence"/>
</dbReference>
<protein>
    <submittedName>
        <fullName evidence="4">Unnamed protein product</fullName>
    </submittedName>
</protein>
<dbReference type="Pfam" id="PF20209">
    <property type="entry name" value="DUF6570"/>
    <property type="match status" value="1"/>
</dbReference>
<dbReference type="InterPro" id="IPR046700">
    <property type="entry name" value="DUF6570"/>
</dbReference>
<feature type="transmembrane region" description="Helical" evidence="2">
    <location>
        <begin position="412"/>
        <end position="434"/>
    </location>
</feature>
<sequence>MPEELACTRAPRPIRKCGIVYLKTGNSDARPFFKVRPDIVRRVLCWLIDNNPLYRNVHISEENLVALREFDVEIDLPSISLTAEEARELCMQHNEINTQPHLESLSNSQNSYDPNENEATQTTSTAGAASQCERGCQVSSSANDACRPCSNTNTESELLTSVPEIQPPHLVFTAGTVDSRLKLLKGQISSLKTLPSALEQQLDEGVDELLVSDAPEEAAAAPQELQIPQRVDPAQRRRDAAARRRRKEKMVQQMLGAEPQEQQQVVTPNKESTENKALEVELSAADAASTIAAPEPTFSRHSTALKLLAMEEKLILLLIVSAAVFAAVGMDLTSILAGLVAEDQLFVSYQDLIAKGIPMDTIRQQFEREQVEPEMRAKLEHLLTQQLKMEAMGASAAAGSSGWLPDVADLDFFFTSLVAHPPIALCVFFVRLLVSTGTKALHKALDLPDVKDPQEGDLGFVANLALSSRPVLKGAFGPWCWGRREFDTTNSEWLCLSL</sequence>
<feature type="compositionally biased region" description="Basic and acidic residues" evidence="1">
    <location>
        <begin position="233"/>
        <end position="242"/>
    </location>
</feature>
<accession>A0A9W6YIY1</accession>
<dbReference type="AlphaFoldDB" id="A0A9W6YIY1"/>
<evidence type="ECO:0000256" key="1">
    <source>
        <dbReference type="SAM" id="MobiDB-lite"/>
    </source>
</evidence>
<evidence type="ECO:0000313" key="5">
    <source>
        <dbReference type="Proteomes" id="UP001165121"/>
    </source>
</evidence>
<feature type="region of interest" description="Disordered" evidence="1">
    <location>
        <begin position="216"/>
        <end position="246"/>
    </location>
</feature>
<feature type="region of interest" description="Disordered" evidence="1">
    <location>
        <begin position="103"/>
        <end position="128"/>
    </location>
</feature>
<proteinExistence type="predicted"/>
<evidence type="ECO:0000313" key="4">
    <source>
        <dbReference type="EMBL" id="GMG16853.1"/>
    </source>
</evidence>
<evidence type="ECO:0000256" key="2">
    <source>
        <dbReference type="SAM" id="Phobius"/>
    </source>
</evidence>
<feature type="compositionally biased region" description="Low complexity" evidence="1">
    <location>
        <begin position="119"/>
        <end position="128"/>
    </location>
</feature>
<feature type="compositionally biased region" description="Polar residues" evidence="1">
    <location>
        <begin position="103"/>
        <end position="118"/>
    </location>
</feature>
<comment type="caution">
    <text evidence="4">The sequence shown here is derived from an EMBL/GenBank/DDBJ whole genome shotgun (WGS) entry which is preliminary data.</text>
</comment>
<organism evidence="4 5">
    <name type="scientific">Phytophthora fragariaefolia</name>
    <dbReference type="NCBI Taxonomy" id="1490495"/>
    <lineage>
        <taxon>Eukaryota</taxon>
        <taxon>Sar</taxon>
        <taxon>Stramenopiles</taxon>
        <taxon>Oomycota</taxon>
        <taxon>Peronosporomycetes</taxon>
        <taxon>Peronosporales</taxon>
        <taxon>Peronosporaceae</taxon>
        <taxon>Phytophthora</taxon>
    </lineage>
</organism>
<keyword evidence="5" id="KW-1185">Reference proteome</keyword>
<dbReference type="OrthoDB" id="74847at2759"/>